<geneLocation type="plasmid" evidence="3">
    <name>punmamed1</name>
</geneLocation>
<proteinExistence type="predicted"/>
<feature type="region of interest" description="Disordered" evidence="2">
    <location>
        <begin position="651"/>
        <end position="721"/>
    </location>
</feature>
<dbReference type="EMBL" id="CP159873">
    <property type="protein sequence ID" value="XCM84327.1"/>
    <property type="molecule type" value="Genomic_DNA"/>
</dbReference>
<organism evidence="3">
    <name type="scientific">Kitasatospora camelliae</name>
    <dbReference type="NCBI Taxonomy" id="3156397"/>
    <lineage>
        <taxon>Bacteria</taxon>
        <taxon>Bacillati</taxon>
        <taxon>Actinomycetota</taxon>
        <taxon>Actinomycetes</taxon>
        <taxon>Kitasatosporales</taxon>
        <taxon>Streptomycetaceae</taxon>
        <taxon>Kitasatospora</taxon>
    </lineage>
</organism>
<dbReference type="RefSeq" id="WP_354645260.1">
    <property type="nucleotide sequence ID" value="NZ_CP159873.1"/>
</dbReference>
<accession>A0AAU8K6Q9</accession>
<feature type="compositionally biased region" description="Basic and acidic residues" evidence="2">
    <location>
        <begin position="685"/>
        <end position="699"/>
    </location>
</feature>
<keyword evidence="1" id="KW-0175">Coiled coil</keyword>
<dbReference type="AlphaFoldDB" id="A0AAU8K6Q9"/>
<dbReference type="PROSITE" id="PS51318">
    <property type="entry name" value="TAT"/>
    <property type="match status" value="1"/>
</dbReference>
<keyword evidence="3" id="KW-0614">Plasmid</keyword>
<evidence type="ECO:0000256" key="1">
    <source>
        <dbReference type="SAM" id="Coils"/>
    </source>
</evidence>
<feature type="compositionally biased region" description="Low complexity" evidence="2">
    <location>
        <begin position="617"/>
        <end position="626"/>
    </location>
</feature>
<gene>
    <name evidence="3" type="ORF">ABWK59_35890</name>
</gene>
<sequence length="721" mass="78062">MNKTMGAMRPESSEEPVRRPVGRWPRRVVLSAAAVAVAAGAAVAVPAGTASAAPVPATPGPAQSPQGEEPKGLAKVVRKINGVVYHVWYNDSLDPTEPGYKRKLATQIVVRRVTPGLVDGTPDVPGVQAVVEDIAEFHRKSVWTVSGLKGKVAATRQRITELNQRVDNATTGTKRAKAKKDLKQARKDVRFWDKKLAEVKEKAVPMDWDREVSRLENKIGEAKRQTYNPRLTKAGRAQAQQELDQLREELAQAEADRKRYGRPDDGDDGGGAVRPREKKPGPTKPPTGTGKKKQRVDVTKKTGGTAEPAMDRMGGKRKSGPTVSTPAIKPDTAKRVATPAIKPDAAKTVTAPVAKPDLAKTVVSRVQPPVAPKVVVPVPTIPRFQGARLGTIRPGVPRSGGRGGGADVAAAAIGDVLGQMVMERADEKVRRNLDRAIKDPKYREALITEYQRQQKMDPIDDFKHLFATSEVDRYSAEQLGRQLSNYQMQLDLNRAVEETVKAIRAFQAAEEKKREAEHAKATGKQPTGKKTDKGADATTGKKTPKDKQEKYQKGPDSREQAEADADREWQLRSKRAAALAQAKGPDKQYESEGKGTKGKNDKATEDKSGKHAKAKAIAKANQRAAKSNADPLYQQARHECGGYDTCVTERTRKLREQQSGAAGGGKAVPKPGDAKSGGAKPAGNPKRDKANDYSHKKQDQPGGNHKTADRKATAKGPQRTV</sequence>
<feature type="compositionally biased region" description="Basic and acidic residues" evidence="2">
    <location>
        <begin position="584"/>
        <end position="609"/>
    </location>
</feature>
<feature type="region of interest" description="Disordered" evidence="2">
    <location>
        <begin position="51"/>
        <end position="71"/>
    </location>
</feature>
<reference evidence="3" key="1">
    <citation type="submission" date="2024-06" db="EMBL/GenBank/DDBJ databases">
        <title>The genome sequences of Kitasatospora sp. strain HUAS MG31.</title>
        <authorList>
            <person name="Mo P."/>
        </authorList>
    </citation>
    <scope>NUCLEOTIDE SEQUENCE</scope>
    <source>
        <strain evidence="3">HUAS MG31</strain>
        <plasmid evidence="3">punmamed1</plasmid>
    </source>
</reference>
<feature type="coiled-coil region" evidence="1">
    <location>
        <begin position="145"/>
        <end position="202"/>
    </location>
</feature>
<evidence type="ECO:0000256" key="2">
    <source>
        <dbReference type="SAM" id="MobiDB-lite"/>
    </source>
</evidence>
<dbReference type="InterPro" id="IPR006311">
    <property type="entry name" value="TAT_signal"/>
</dbReference>
<name>A0AAU8K6Q9_9ACTN</name>
<feature type="region of interest" description="Disordered" evidence="2">
    <location>
        <begin position="254"/>
        <end position="328"/>
    </location>
</feature>
<protein>
    <submittedName>
        <fullName evidence="3">Uncharacterized protein</fullName>
    </submittedName>
</protein>
<evidence type="ECO:0000313" key="3">
    <source>
        <dbReference type="EMBL" id="XCM84327.1"/>
    </source>
</evidence>
<feature type="compositionally biased region" description="Basic and acidic residues" evidence="2">
    <location>
        <begin position="543"/>
        <end position="571"/>
    </location>
</feature>
<feature type="compositionally biased region" description="Basic and acidic residues" evidence="2">
    <location>
        <begin position="511"/>
        <end position="520"/>
    </location>
</feature>
<feature type="compositionally biased region" description="Basic and acidic residues" evidence="2">
    <location>
        <begin position="254"/>
        <end position="264"/>
    </location>
</feature>
<feature type="region of interest" description="Disordered" evidence="2">
    <location>
        <begin position="511"/>
        <end position="639"/>
    </location>
</feature>
<dbReference type="KEGG" id="kcm:ABWK59_35890"/>